<dbReference type="SUPFAM" id="SSF49899">
    <property type="entry name" value="Concanavalin A-like lectins/glucanases"/>
    <property type="match status" value="1"/>
</dbReference>
<gene>
    <name evidence="5" type="primary">LOC103067589</name>
</gene>
<proteinExistence type="predicted"/>
<dbReference type="CDD" id="cd00070">
    <property type="entry name" value="GLECT"/>
    <property type="match status" value="1"/>
</dbReference>
<keyword evidence="4" id="KW-1185">Reference proteome</keyword>
<dbReference type="AlphaFoldDB" id="A0A9F5JCA7"/>
<dbReference type="InterPro" id="IPR001079">
    <property type="entry name" value="Galectin_CRD"/>
</dbReference>
<dbReference type="GO" id="GO:0005615">
    <property type="term" value="C:extracellular space"/>
    <property type="evidence" value="ECO:0007669"/>
    <property type="project" value="TreeGrafter"/>
</dbReference>
<evidence type="ECO:0000259" key="3">
    <source>
        <dbReference type="PROSITE" id="PS51304"/>
    </source>
</evidence>
<dbReference type="PANTHER" id="PTHR11346:SF97">
    <property type="entry name" value="GALECTIN-1"/>
    <property type="match status" value="1"/>
</dbReference>
<dbReference type="GO" id="GO:0030395">
    <property type="term" value="F:lactose binding"/>
    <property type="evidence" value="ECO:0007669"/>
    <property type="project" value="TreeGrafter"/>
</dbReference>
<dbReference type="SMART" id="SM00908">
    <property type="entry name" value="Gal-bind_lectin"/>
    <property type="match status" value="1"/>
</dbReference>
<sequence>MAVLVAYVKIRSGDCIKVKGKIEMNAKSFALNLGQDESELILHFNPRFESQEDVRTVVCNSKSCGEWGIELRESEFPFYQGEDIKLFVYFDAKEVIVKMPRGHEVKFPNRMEVETVEFFSIVGDLKVKSVKFD</sequence>
<evidence type="ECO:0000313" key="4">
    <source>
        <dbReference type="Proteomes" id="UP000695026"/>
    </source>
</evidence>
<dbReference type="InterPro" id="IPR013320">
    <property type="entry name" value="ConA-like_dom_sf"/>
</dbReference>
<evidence type="ECO:0000313" key="5">
    <source>
        <dbReference type="RefSeq" id="XP_025032384.1"/>
    </source>
</evidence>
<dbReference type="InterPro" id="IPR044156">
    <property type="entry name" value="Galectin-like"/>
</dbReference>
<protein>
    <recommendedName>
        <fullName evidence="2">Galectin</fullName>
    </recommendedName>
</protein>
<keyword evidence="1 2" id="KW-0430">Lectin</keyword>
<feature type="domain" description="Galectin" evidence="3">
    <location>
        <begin position="2"/>
        <end position="133"/>
    </location>
</feature>
<dbReference type="Pfam" id="PF00337">
    <property type="entry name" value="Gal-bind_lectin"/>
    <property type="match status" value="1"/>
</dbReference>
<dbReference type="GO" id="GO:0043236">
    <property type="term" value="F:laminin binding"/>
    <property type="evidence" value="ECO:0007669"/>
    <property type="project" value="TreeGrafter"/>
</dbReference>
<reference evidence="5" key="1">
    <citation type="submission" date="2025-08" db="UniProtKB">
        <authorList>
            <consortium name="RefSeq"/>
        </authorList>
    </citation>
    <scope>IDENTIFICATION</scope>
    <source>
        <tissue evidence="5">Liver</tissue>
    </source>
</reference>
<evidence type="ECO:0000256" key="2">
    <source>
        <dbReference type="RuleBase" id="RU102079"/>
    </source>
</evidence>
<dbReference type="Proteomes" id="UP000695026">
    <property type="component" value="Unplaced"/>
</dbReference>
<dbReference type="PROSITE" id="PS51304">
    <property type="entry name" value="GALECTIN"/>
    <property type="match status" value="1"/>
</dbReference>
<name>A0A9F5JCA7_PYTBI</name>
<organism evidence="4 5">
    <name type="scientific">Python bivittatus</name>
    <name type="common">Burmese python</name>
    <name type="synonym">Python molurus bivittatus</name>
    <dbReference type="NCBI Taxonomy" id="176946"/>
    <lineage>
        <taxon>Eukaryota</taxon>
        <taxon>Metazoa</taxon>
        <taxon>Chordata</taxon>
        <taxon>Craniata</taxon>
        <taxon>Vertebrata</taxon>
        <taxon>Euteleostomi</taxon>
        <taxon>Lepidosauria</taxon>
        <taxon>Squamata</taxon>
        <taxon>Bifurcata</taxon>
        <taxon>Unidentata</taxon>
        <taxon>Episquamata</taxon>
        <taxon>Toxicofera</taxon>
        <taxon>Serpentes</taxon>
        <taxon>Henophidia</taxon>
        <taxon>Pythonidae</taxon>
        <taxon>Python</taxon>
    </lineage>
</organism>
<dbReference type="Gene3D" id="2.60.120.200">
    <property type="match status" value="1"/>
</dbReference>
<dbReference type="FunFam" id="2.60.120.200:FF:000021">
    <property type="entry name" value="Galectin"/>
    <property type="match status" value="1"/>
</dbReference>
<dbReference type="GeneID" id="103067589"/>
<dbReference type="RefSeq" id="XP_025032384.1">
    <property type="nucleotide sequence ID" value="XM_025176616.1"/>
</dbReference>
<dbReference type="SMART" id="SM00276">
    <property type="entry name" value="GLECT"/>
    <property type="match status" value="1"/>
</dbReference>
<evidence type="ECO:0000256" key="1">
    <source>
        <dbReference type="ARBA" id="ARBA00022734"/>
    </source>
</evidence>
<accession>A0A9F5JCA7</accession>
<dbReference type="PANTHER" id="PTHR11346">
    <property type="entry name" value="GALECTIN"/>
    <property type="match status" value="1"/>
</dbReference>